<proteinExistence type="predicted"/>
<feature type="modified residue" description="Glycine radical" evidence="2">
    <location>
        <position position="102"/>
    </location>
</feature>
<dbReference type="InterPro" id="IPR001150">
    <property type="entry name" value="Gly_radical"/>
</dbReference>
<keyword evidence="1 2" id="KW-0556">Organic radical</keyword>
<dbReference type="PANTHER" id="PTHR30191">
    <property type="entry name" value="FORMATE ACETYLTRANSFERASE"/>
    <property type="match status" value="1"/>
</dbReference>
<evidence type="ECO:0000256" key="2">
    <source>
        <dbReference type="PROSITE-ProRule" id="PRU00493"/>
    </source>
</evidence>
<name>A0A377XLW8_KLEPN</name>
<dbReference type="SUPFAM" id="SSF51998">
    <property type="entry name" value="PFL-like glycyl radical enzymes"/>
    <property type="match status" value="1"/>
</dbReference>
<evidence type="ECO:0000313" key="5">
    <source>
        <dbReference type="Proteomes" id="UP000254340"/>
    </source>
</evidence>
<dbReference type="GO" id="GO:0008861">
    <property type="term" value="F:formate C-acetyltransferase activity"/>
    <property type="evidence" value="ECO:0007669"/>
    <property type="project" value="TreeGrafter"/>
</dbReference>
<evidence type="ECO:0000259" key="3">
    <source>
        <dbReference type="PROSITE" id="PS51149"/>
    </source>
</evidence>
<dbReference type="EMBL" id="UGLH01000006">
    <property type="protein sequence ID" value="STT84553.1"/>
    <property type="molecule type" value="Genomic_DNA"/>
</dbReference>
<evidence type="ECO:0000256" key="1">
    <source>
        <dbReference type="ARBA" id="ARBA00022818"/>
    </source>
</evidence>
<dbReference type="InterPro" id="IPR019777">
    <property type="entry name" value="Form_AcTrfase_GR_CS"/>
</dbReference>
<keyword evidence="4" id="KW-0456">Lyase</keyword>
<dbReference type="PANTHER" id="PTHR30191:SF0">
    <property type="entry name" value="FORMATE ACETYLTRANSFERASE 1"/>
    <property type="match status" value="1"/>
</dbReference>
<dbReference type="NCBIfam" id="TIGR04365">
    <property type="entry name" value="spare_glycyl"/>
    <property type="match status" value="1"/>
</dbReference>
<dbReference type="Pfam" id="PF01228">
    <property type="entry name" value="Gly_radical"/>
    <property type="match status" value="1"/>
</dbReference>
<dbReference type="PROSITE" id="PS00850">
    <property type="entry name" value="GLY_RADICAL_1"/>
    <property type="match status" value="1"/>
</dbReference>
<dbReference type="AlphaFoldDB" id="A0A377XLW8"/>
<dbReference type="PROSITE" id="PS51149">
    <property type="entry name" value="GLY_RADICAL_2"/>
    <property type="match status" value="1"/>
</dbReference>
<protein>
    <submittedName>
        <fullName evidence="4">Pyruvate formate-lyase</fullName>
    </submittedName>
</protein>
<dbReference type="Gene3D" id="3.20.70.20">
    <property type="match status" value="1"/>
</dbReference>
<accession>A0A377XLW8</accession>
<reference evidence="4 5" key="1">
    <citation type="submission" date="2018-06" db="EMBL/GenBank/DDBJ databases">
        <authorList>
            <consortium name="Pathogen Informatics"/>
            <person name="Doyle S."/>
        </authorList>
    </citation>
    <scope>NUCLEOTIDE SEQUENCE [LARGE SCALE GENOMIC DNA]</scope>
    <source>
        <strain evidence="4 5">NCTC5047</strain>
    </source>
</reference>
<gene>
    <name evidence="4" type="primary">grcA</name>
    <name evidence="4" type="ORF">NCTC5047_05606</name>
</gene>
<sequence>MITGIQITKAANDDLLNSFWLLDSEKGEVRCLCAKGGFAEDDVVAVSKLGEIEYREIPVDVKPEVRVEGGQHLNVNVLRRETLLDAVEHPEKYPQLTIRVSGYAVRFNSLTPGTAARRYRPYLYRKPVRLTPDVKTPGYPGVFFTHRWTLMASRPRLASGAYRYFSYRGGASSPAVSLFHLFSSAHASPALSSMAYPSASRSAHGSSGAVHR</sequence>
<dbReference type="InterPro" id="IPR050244">
    <property type="entry name" value="Auton_GlycylRad_Cofactor"/>
</dbReference>
<feature type="domain" description="Glycine radical" evidence="3">
    <location>
        <begin position="5"/>
        <end position="127"/>
    </location>
</feature>
<dbReference type="InterPro" id="IPR011140">
    <property type="entry name" value="Glycyl_radical_cofactor_GrcA"/>
</dbReference>
<organism evidence="4 5">
    <name type="scientific">Klebsiella pneumoniae</name>
    <dbReference type="NCBI Taxonomy" id="573"/>
    <lineage>
        <taxon>Bacteria</taxon>
        <taxon>Pseudomonadati</taxon>
        <taxon>Pseudomonadota</taxon>
        <taxon>Gammaproteobacteria</taxon>
        <taxon>Enterobacterales</taxon>
        <taxon>Enterobacteriaceae</taxon>
        <taxon>Klebsiella/Raoultella group</taxon>
        <taxon>Klebsiella</taxon>
        <taxon>Klebsiella pneumoniae complex</taxon>
    </lineage>
</organism>
<evidence type="ECO:0000313" key="4">
    <source>
        <dbReference type="EMBL" id="STT84553.1"/>
    </source>
</evidence>
<dbReference type="Proteomes" id="UP000254340">
    <property type="component" value="Unassembled WGS sequence"/>
</dbReference>
<keyword evidence="4" id="KW-0670">Pyruvate</keyword>
<dbReference type="GO" id="GO:0016829">
    <property type="term" value="F:lyase activity"/>
    <property type="evidence" value="ECO:0007669"/>
    <property type="project" value="UniProtKB-KW"/>
</dbReference>
<dbReference type="GO" id="GO:0005829">
    <property type="term" value="C:cytosol"/>
    <property type="evidence" value="ECO:0007669"/>
    <property type="project" value="TreeGrafter"/>
</dbReference>